<dbReference type="EMBL" id="JAVDWE010000002">
    <property type="protein sequence ID" value="MDR7093531.1"/>
    <property type="molecule type" value="Genomic_DNA"/>
</dbReference>
<sequence length="275" mass="29172">MIQYPLTLHGTRTRVLEAGLTGPVVVLIHGLSTRADRWKGAMEHLAEQGFRAIAFDLPGHGLADKPPAFDYTSQGLATYTLAVMDALGIPEAHLVGTSLGGHVASLVAERAADRCTSLYLVAPLGLAPIAPEAGEGIRRSVRNVSIEGVRAKLQSVFIDPSLATEELIVEESRINSSPGAVTALSALGDYIVERLNGELVTDSLVRLAGDMPVGLLWGEHDRMVPLTVGEAAAEALGQGELPVMRGVGHAPYVEQPEEFVRRWIDFATQACGSPA</sequence>
<gene>
    <name evidence="2" type="ORF">J2X09_001263</name>
</gene>
<organism evidence="2 3">
    <name type="scientific">Hydrogenophaga laconesensis</name>
    <dbReference type="NCBI Taxonomy" id="1805971"/>
    <lineage>
        <taxon>Bacteria</taxon>
        <taxon>Pseudomonadati</taxon>
        <taxon>Pseudomonadota</taxon>
        <taxon>Betaproteobacteria</taxon>
        <taxon>Burkholderiales</taxon>
        <taxon>Comamonadaceae</taxon>
        <taxon>Hydrogenophaga</taxon>
    </lineage>
</organism>
<dbReference type="InterPro" id="IPR050266">
    <property type="entry name" value="AB_hydrolase_sf"/>
</dbReference>
<dbReference type="PRINTS" id="PR00412">
    <property type="entry name" value="EPOXHYDRLASE"/>
</dbReference>
<dbReference type="InterPro" id="IPR000639">
    <property type="entry name" value="Epox_hydrolase-like"/>
</dbReference>
<keyword evidence="3" id="KW-1185">Reference proteome</keyword>
<dbReference type="PANTHER" id="PTHR43798:SF5">
    <property type="entry name" value="MONOACYLGLYCEROL LIPASE ABHD6"/>
    <property type="match status" value="1"/>
</dbReference>
<comment type="caution">
    <text evidence="2">The sequence shown here is derived from an EMBL/GenBank/DDBJ whole genome shotgun (WGS) entry which is preliminary data.</text>
</comment>
<dbReference type="Pfam" id="PF00561">
    <property type="entry name" value="Abhydrolase_1"/>
    <property type="match status" value="1"/>
</dbReference>
<dbReference type="PRINTS" id="PR00111">
    <property type="entry name" value="ABHYDROLASE"/>
</dbReference>
<dbReference type="PANTHER" id="PTHR43798">
    <property type="entry name" value="MONOACYLGLYCEROL LIPASE"/>
    <property type="match status" value="1"/>
</dbReference>
<proteinExistence type="predicted"/>
<feature type="domain" description="AB hydrolase-1" evidence="1">
    <location>
        <begin position="23"/>
        <end position="126"/>
    </location>
</feature>
<evidence type="ECO:0000259" key="1">
    <source>
        <dbReference type="Pfam" id="PF00561"/>
    </source>
</evidence>
<dbReference type="SUPFAM" id="SSF53474">
    <property type="entry name" value="alpha/beta-Hydrolases"/>
    <property type="match status" value="1"/>
</dbReference>
<dbReference type="Gene3D" id="3.40.50.1820">
    <property type="entry name" value="alpha/beta hydrolase"/>
    <property type="match status" value="1"/>
</dbReference>
<evidence type="ECO:0000313" key="2">
    <source>
        <dbReference type="EMBL" id="MDR7093531.1"/>
    </source>
</evidence>
<dbReference type="RefSeq" id="WP_204732613.1">
    <property type="nucleotide sequence ID" value="NZ_JAVDWE010000002.1"/>
</dbReference>
<evidence type="ECO:0000313" key="3">
    <source>
        <dbReference type="Proteomes" id="UP001265550"/>
    </source>
</evidence>
<accession>A0ABU1V7T6</accession>
<dbReference type="Proteomes" id="UP001265550">
    <property type="component" value="Unassembled WGS sequence"/>
</dbReference>
<reference evidence="2 3" key="1">
    <citation type="submission" date="2023-07" db="EMBL/GenBank/DDBJ databases">
        <title>Sorghum-associated microbial communities from plants grown in Nebraska, USA.</title>
        <authorList>
            <person name="Schachtman D."/>
        </authorList>
    </citation>
    <scope>NUCLEOTIDE SEQUENCE [LARGE SCALE GENOMIC DNA]</scope>
    <source>
        <strain evidence="2 3">BE240</strain>
    </source>
</reference>
<dbReference type="InterPro" id="IPR000073">
    <property type="entry name" value="AB_hydrolase_1"/>
</dbReference>
<protein>
    <submittedName>
        <fullName evidence="2">Pimeloyl-ACP methyl ester carboxylesterase</fullName>
    </submittedName>
</protein>
<dbReference type="InterPro" id="IPR029058">
    <property type="entry name" value="AB_hydrolase_fold"/>
</dbReference>
<name>A0ABU1V7T6_9BURK</name>